<keyword evidence="2" id="KW-1185">Reference proteome</keyword>
<reference evidence="1 2" key="1">
    <citation type="submission" date="2018-06" db="EMBL/GenBank/DDBJ databases">
        <title>Genomic Encyclopedia of Archaeal and Bacterial Type Strains, Phase II (KMG-II): from individual species to whole genera.</title>
        <authorList>
            <person name="Goeker M."/>
        </authorList>
    </citation>
    <scope>NUCLEOTIDE SEQUENCE [LARGE SCALE GENOMIC DNA]</scope>
    <source>
        <strain evidence="1 2">DSM 25663</strain>
    </source>
</reference>
<accession>A0A328YBZ2</accession>
<name>A0A328YBZ2_9FLAO</name>
<gene>
    <name evidence="1" type="ORF">CLV55_11334</name>
</gene>
<evidence type="ECO:0000313" key="1">
    <source>
        <dbReference type="EMBL" id="RAR70045.1"/>
    </source>
</evidence>
<dbReference type="EMBL" id="QLSZ01000013">
    <property type="protein sequence ID" value="RAR70045.1"/>
    <property type="molecule type" value="Genomic_DNA"/>
</dbReference>
<dbReference type="AlphaFoldDB" id="A0A328YBZ2"/>
<dbReference type="Proteomes" id="UP000248840">
    <property type="component" value="Unassembled WGS sequence"/>
</dbReference>
<protein>
    <submittedName>
        <fullName evidence="1">Uncharacterized protein</fullName>
    </submittedName>
</protein>
<comment type="caution">
    <text evidence="1">The sequence shown here is derived from an EMBL/GenBank/DDBJ whole genome shotgun (WGS) entry which is preliminary data.</text>
</comment>
<organism evidence="1 2">
    <name type="scientific">Flavobacterium aciduliphilum</name>
    <dbReference type="NCBI Taxonomy" id="1101402"/>
    <lineage>
        <taxon>Bacteria</taxon>
        <taxon>Pseudomonadati</taxon>
        <taxon>Bacteroidota</taxon>
        <taxon>Flavobacteriia</taxon>
        <taxon>Flavobacteriales</taxon>
        <taxon>Flavobacteriaceae</taxon>
        <taxon>Flavobacterium</taxon>
    </lineage>
</organism>
<sequence length="56" mass="6829">MLIFKKYLKKNLIISKYLIYLKKNICILLKSKKNHHNFVLEFKISLFLFKINLSIK</sequence>
<proteinExistence type="predicted"/>
<evidence type="ECO:0000313" key="2">
    <source>
        <dbReference type="Proteomes" id="UP000248840"/>
    </source>
</evidence>